<dbReference type="Proteomes" id="UP000266177">
    <property type="component" value="Unassembled WGS sequence"/>
</dbReference>
<comment type="caution">
    <text evidence="1">The sequence shown here is derived from an EMBL/GenBank/DDBJ whole genome shotgun (WGS) entry which is preliminary data.</text>
</comment>
<protein>
    <submittedName>
        <fullName evidence="1">Uncharacterized protein</fullName>
    </submittedName>
</protein>
<dbReference type="AlphaFoldDB" id="A0A3A3GGR7"/>
<proteinExistence type="predicted"/>
<reference evidence="1 2" key="1">
    <citation type="submission" date="2018-09" db="EMBL/GenBank/DDBJ databases">
        <title>Paenibacillus SK2017-BO5.</title>
        <authorList>
            <person name="Piskunova J.V."/>
            <person name="Dubiley S.A."/>
            <person name="Severinov K.V."/>
        </authorList>
    </citation>
    <scope>NUCLEOTIDE SEQUENCE [LARGE SCALE GENOMIC DNA]</scope>
    <source>
        <strain evidence="1 2">BO5</strain>
    </source>
</reference>
<gene>
    <name evidence="1" type="ORF">DQX05_15490</name>
</gene>
<evidence type="ECO:0000313" key="2">
    <source>
        <dbReference type="Proteomes" id="UP000266177"/>
    </source>
</evidence>
<accession>A0A3A3GGR7</accession>
<organism evidence="1 2">
    <name type="scientific">Paenibacillus thiaminolyticus</name>
    <name type="common">Bacillus thiaminolyticus</name>
    <dbReference type="NCBI Taxonomy" id="49283"/>
    <lineage>
        <taxon>Bacteria</taxon>
        <taxon>Bacillati</taxon>
        <taxon>Bacillota</taxon>
        <taxon>Bacilli</taxon>
        <taxon>Bacillales</taxon>
        <taxon>Paenibacillaceae</taxon>
        <taxon>Paenibacillus</taxon>
    </lineage>
</organism>
<name>A0A3A3GGR7_PANTH</name>
<sequence length="71" mass="7302">MKMTVWSSGEIHGGAAGCAIRFGIVDAGGRKGRAGRSATGTCMIPACPMDEGEAAAVKIARGKEYESDPCR</sequence>
<dbReference type="EMBL" id="QYZD01000013">
    <property type="protein sequence ID" value="RJG22948.1"/>
    <property type="molecule type" value="Genomic_DNA"/>
</dbReference>
<evidence type="ECO:0000313" key="1">
    <source>
        <dbReference type="EMBL" id="RJG22948.1"/>
    </source>
</evidence>